<sequence>MKFPVYVTSSSTIVIGQAEPNTYDTAYSPGYYNSSLLSGASTNSSLYYESAKIRSIFYEGDYNEDQEISLFVEGGESDDEDNATGHYEAIYEVISPAEDEEEEEGPEHHEHIHRHPCDEQDYDDSFDSDDSDEAYSRLRPQFPDDGSQTSRDHTESLSSEVSTSDKCQVQSPLQQQQQQQQQQLGINKIAEAANLGMRRLRRNWSLTKNEVRTGLNRIKKKSTFSSSDIKSTENLACDLSPISADNKRKFSFKNHFRRKSSAGSVTTVVSRGGPTSKRESATFYLTLTIETERQDAGEMSDASQQTARSDSESVLSTTSTQEYRKSSTPSIASMTTVGSSSETTAPLRKKPINVNHNRKSFGGCSYAPVRPRTAPPAPPPKEKDSENTAGDSETDEHSKSSVALRLNQLLSAGPIAPPGRRVLRTSEGSSSDTSPVPVLIHPDDGGYTTLRANSVKYSTINMNSSNNIAEDSSGDEKALSPEVTNSVMLNIPQARTSVVSASSHGSSEGYIRPGDIASAPPPLPARRTPVTNPVRFKPLPSSSRSQPMLVHMPSSLVDGDNNSYLDFSCDALTQDEPLYVSSHFADEPLYQFYTAKVLERAAQNQGDCSSEDDYEVINDGQHPPGGKLQTRPTAMELVTPADGRRTLWCELPEVIESGLLSKISNQEKKTQEAMFEMITSEASYLKSLNVLVTHFVQCPEFTVDVGEDAVLSRRDRHILFSDILPVKRCSELFLADLEKRWQESVRISSIADIILKHANNHFHVYVKYCSNQIYQDRILKELKENNPRFLEVLTRLESSPVCQSLAMHSFLMLPMQRITRLPLLVDAIFHRLKHDTPEWEECKLALATLTKIVAECNEGARKMERMEEMLILSRQLDFREVKAIPLISASRWLVKKGELTRLTWKDNDKLTFGRRISKHTLYFFLFTDLLVVTKKKSEDQYTVLDYCSRNMVQVLELDTADKFPGRILDGHKNLLIMTMLQNHENKTVEMVVSCPMESDRTRWVEAVTPRTSDNPDERIYEEWDCPQVQAIHPYVAKESDELSLEVSDVVNVLKKMADGWYQGERIRDQERGWFPGSFTVEISSTHVRARNLRQRYRLLAISSSLLDELKREKERYEKEEKKKDRRRTLTMKEVISSQAQALN</sequence>
<dbReference type="InterPro" id="IPR047271">
    <property type="entry name" value="Ephexin-like"/>
</dbReference>
<comment type="caution">
    <text evidence="6">The sequence shown here is derived from an EMBL/GenBank/DDBJ whole genome shotgun (WGS) entry which is preliminary data.</text>
</comment>
<evidence type="ECO:0000256" key="3">
    <source>
        <dbReference type="SAM" id="MobiDB-lite"/>
    </source>
</evidence>
<keyword evidence="1 2" id="KW-0728">SH3 domain</keyword>
<feature type="compositionally biased region" description="Polar residues" evidence="3">
    <location>
        <begin position="301"/>
        <end position="344"/>
    </location>
</feature>
<dbReference type="PROSITE" id="PS50002">
    <property type="entry name" value="SH3"/>
    <property type="match status" value="1"/>
</dbReference>
<feature type="region of interest" description="Disordered" evidence="3">
    <location>
        <begin position="292"/>
        <end position="442"/>
    </location>
</feature>
<feature type="compositionally biased region" description="Basic and acidic residues" evidence="3">
    <location>
        <begin position="106"/>
        <end position="118"/>
    </location>
</feature>
<feature type="compositionally biased region" description="Acidic residues" evidence="3">
    <location>
        <begin position="119"/>
        <end position="133"/>
    </location>
</feature>
<dbReference type="InterPro" id="IPR001452">
    <property type="entry name" value="SH3_domain"/>
</dbReference>
<dbReference type="PROSITE" id="PS50010">
    <property type="entry name" value="DH_2"/>
    <property type="match status" value="1"/>
</dbReference>
<dbReference type="Gene3D" id="2.30.29.30">
    <property type="entry name" value="Pleckstrin-homology domain (PH domain)/Phosphotyrosine-binding domain (PTB)"/>
    <property type="match status" value="1"/>
</dbReference>
<gene>
    <name evidence="6" type="primary">ARHGEF26</name>
    <name evidence="6" type="ORF">SK128_027989</name>
</gene>
<reference evidence="6 7" key="1">
    <citation type="submission" date="2023-11" db="EMBL/GenBank/DDBJ databases">
        <title>Halocaridina rubra genome assembly.</title>
        <authorList>
            <person name="Smith C."/>
        </authorList>
    </citation>
    <scope>NUCLEOTIDE SEQUENCE [LARGE SCALE GENOMIC DNA]</scope>
    <source>
        <strain evidence="6">EP-1</strain>
        <tissue evidence="6">Whole</tissue>
    </source>
</reference>
<dbReference type="PANTHER" id="PTHR12845:SF5">
    <property type="entry name" value="EPHEXIN, ISOFORM D"/>
    <property type="match status" value="1"/>
</dbReference>
<feature type="domain" description="DH" evidence="5">
    <location>
        <begin position="669"/>
        <end position="859"/>
    </location>
</feature>
<dbReference type="InterPro" id="IPR035899">
    <property type="entry name" value="DBL_dom_sf"/>
</dbReference>
<accession>A0AAN9A3K2</accession>
<dbReference type="CDD" id="cd00160">
    <property type="entry name" value="RhoGEF"/>
    <property type="match status" value="1"/>
</dbReference>
<feature type="region of interest" description="Disordered" evidence="3">
    <location>
        <begin position="1113"/>
        <end position="1143"/>
    </location>
</feature>
<dbReference type="InterPro" id="IPR036028">
    <property type="entry name" value="SH3-like_dom_sf"/>
</dbReference>
<evidence type="ECO:0000256" key="1">
    <source>
        <dbReference type="ARBA" id="ARBA00022443"/>
    </source>
</evidence>
<dbReference type="SMART" id="SM00233">
    <property type="entry name" value="PH"/>
    <property type="match status" value="1"/>
</dbReference>
<dbReference type="Pfam" id="PF00018">
    <property type="entry name" value="SH3_1"/>
    <property type="match status" value="1"/>
</dbReference>
<dbReference type="InterPro" id="IPR047270">
    <property type="entry name" value="PH_ephexin"/>
</dbReference>
<evidence type="ECO:0000259" key="4">
    <source>
        <dbReference type="PROSITE" id="PS50002"/>
    </source>
</evidence>
<dbReference type="SUPFAM" id="SSF50044">
    <property type="entry name" value="SH3-domain"/>
    <property type="match status" value="1"/>
</dbReference>
<dbReference type="AlphaFoldDB" id="A0AAN9A3K2"/>
<dbReference type="Pfam" id="PF00621">
    <property type="entry name" value="RhoGEF"/>
    <property type="match status" value="1"/>
</dbReference>
<dbReference type="SUPFAM" id="SSF48065">
    <property type="entry name" value="DBL homology domain (DH-domain)"/>
    <property type="match status" value="1"/>
</dbReference>
<dbReference type="CDD" id="cd01221">
    <property type="entry name" value="PH_ephexin"/>
    <property type="match status" value="1"/>
</dbReference>
<feature type="domain" description="SH3" evidence="4">
    <location>
        <begin position="1023"/>
        <end position="1084"/>
    </location>
</feature>
<keyword evidence="7" id="KW-1185">Reference proteome</keyword>
<name>A0AAN9A3K2_HALRR</name>
<feature type="compositionally biased region" description="Polar residues" evidence="3">
    <location>
        <begin position="156"/>
        <end position="173"/>
    </location>
</feature>
<dbReference type="InterPro" id="IPR000219">
    <property type="entry name" value="DH_dom"/>
</dbReference>
<dbReference type="Gene3D" id="2.30.30.40">
    <property type="entry name" value="SH3 Domains"/>
    <property type="match status" value="1"/>
</dbReference>
<dbReference type="Proteomes" id="UP001381693">
    <property type="component" value="Unassembled WGS sequence"/>
</dbReference>
<dbReference type="InterPro" id="IPR001849">
    <property type="entry name" value="PH_domain"/>
</dbReference>
<evidence type="ECO:0000259" key="5">
    <source>
        <dbReference type="PROSITE" id="PS50010"/>
    </source>
</evidence>
<dbReference type="CDD" id="cd11793">
    <property type="entry name" value="SH3_ephexin1_like"/>
    <property type="match status" value="1"/>
</dbReference>
<dbReference type="SMART" id="SM00326">
    <property type="entry name" value="SH3"/>
    <property type="match status" value="1"/>
</dbReference>
<dbReference type="SUPFAM" id="SSF50729">
    <property type="entry name" value="PH domain-like"/>
    <property type="match status" value="1"/>
</dbReference>
<proteinExistence type="predicted"/>
<dbReference type="EMBL" id="JAXCGZ010017347">
    <property type="protein sequence ID" value="KAK7068257.1"/>
    <property type="molecule type" value="Genomic_DNA"/>
</dbReference>
<dbReference type="SMART" id="SM00325">
    <property type="entry name" value="RhoGEF"/>
    <property type="match status" value="1"/>
</dbReference>
<feature type="compositionally biased region" description="Basic and acidic residues" evidence="3">
    <location>
        <begin position="1113"/>
        <end position="1122"/>
    </location>
</feature>
<organism evidence="6 7">
    <name type="scientific">Halocaridina rubra</name>
    <name type="common">Hawaiian red shrimp</name>
    <dbReference type="NCBI Taxonomy" id="373956"/>
    <lineage>
        <taxon>Eukaryota</taxon>
        <taxon>Metazoa</taxon>
        <taxon>Ecdysozoa</taxon>
        <taxon>Arthropoda</taxon>
        <taxon>Crustacea</taxon>
        <taxon>Multicrustacea</taxon>
        <taxon>Malacostraca</taxon>
        <taxon>Eumalacostraca</taxon>
        <taxon>Eucarida</taxon>
        <taxon>Decapoda</taxon>
        <taxon>Pleocyemata</taxon>
        <taxon>Caridea</taxon>
        <taxon>Atyoidea</taxon>
        <taxon>Atyidae</taxon>
        <taxon>Halocaridina</taxon>
    </lineage>
</organism>
<evidence type="ECO:0000256" key="2">
    <source>
        <dbReference type="PROSITE-ProRule" id="PRU00192"/>
    </source>
</evidence>
<dbReference type="GO" id="GO:0005085">
    <property type="term" value="F:guanyl-nucleotide exchange factor activity"/>
    <property type="evidence" value="ECO:0007669"/>
    <property type="project" value="InterPro"/>
</dbReference>
<dbReference type="PANTHER" id="PTHR12845">
    <property type="entry name" value="GUANINE NUCLEOTIDE EXCHANGE FACTOR"/>
    <property type="match status" value="1"/>
</dbReference>
<dbReference type="InterPro" id="IPR011993">
    <property type="entry name" value="PH-like_dom_sf"/>
</dbReference>
<evidence type="ECO:0000313" key="6">
    <source>
        <dbReference type="EMBL" id="KAK7068257.1"/>
    </source>
</evidence>
<feature type="compositionally biased region" description="Basic residues" evidence="3">
    <location>
        <begin position="347"/>
        <end position="359"/>
    </location>
</feature>
<protein>
    <submittedName>
        <fullName evidence="6">Rho guanine nucleotide exchange factor 26</fullName>
    </submittedName>
</protein>
<dbReference type="Gene3D" id="1.20.900.10">
    <property type="entry name" value="Dbl homology (DH) domain"/>
    <property type="match status" value="1"/>
</dbReference>
<dbReference type="FunFam" id="1.20.900.10:FF:000007">
    <property type="entry name" value="rho guanine nucleotide exchange factor 19"/>
    <property type="match status" value="1"/>
</dbReference>
<feature type="region of interest" description="Disordered" evidence="3">
    <location>
        <begin position="97"/>
        <end position="181"/>
    </location>
</feature>
<evidence type="ECO:0000313" key="7">
    <source>
        <dbReference type="Proteomes" id="UP001381693"/>
    </source>
</evidence>
<feature type="region of interest" description="Disordered" evidence="3">
    <location>
        <begin position="503"/>
        <end position="532"/>
    </location>
</feature>